<dbReference type="PROSITE" id="PS50943">
    <property type="entry name" value="HTH_CROC1"/>
    <property type="match status" value="1"/>
</dbReference>
<gene>
    <name evidence="3" type="ORF">E6C76_14090</name>
</gene>
<dbReference type="SMART" id="SM00530">
    <property type="entry name" value="HTH_XRE"/>
    <property type="match status" value="1"/>
</dbReference>
<comment type="caution">
    <text evidence="3">The sequence shown here is derived from an EMBL/GenBank/DDBJ whole genome shotgun (WGS) entry which is preliminary data.</text>
</comment>
<dbReference type="Proteomes" id="UP000308430">
    <property type="component" value="Unassembled WGS sequence"/>
</dbReference>
<dbReference type="SUPFAM" id="SSF47413">
    <property type="entry name" value="lambda repressor-like DNA-binding domains"/>
    <property type="match status" value="1"/>
</dbReference>
<sequence length="259" mass="28504">MREIVYNRGGRVPPPSPFPQRNIDNPMNCHPSHRRIDWQRYQNADMKTFGSRLKAARKAAGLSQVQLARMVGMSQGNLSDIENDHVPTSTFTPKLAATLGIEALWLAEGRGARQPQAARADLHAAEPPSPGYYPERISPVPMHNFPVLYAEDIMAGRSPDADEFIWIAQETLAGPGGLCVTKGFHVWLDRLAEHRAGDLVLVRIAGGPPVLRRILVVQGIEYLATDAPDGAHPFGDDCERLGVALTCYPPPLKRPRLRG</sequence>
<evidence type="ECO:0000256" key="1">
    <source>
        <dbReference type="SAM" id="MobiDB-lite"/>
    </source>
</evidence>
<dbReference type="EMBL" id="SSOC01000005">
    <property type="protein sequence ID" value="THF63715.1"/>
    <property type="molecule type" value="Genomic_DNA"/>
</dbReference>
<feature type="domain" description="HTH cro/C1-type" evidence="2">
    <location>
        <begin position="53"/>
        <end position="106"/>
    </location>
</feature>
<evidence type="ECO:0000259" key="2">
    <source>
        <dbReference type="PROSITE" id="PS50943"/>
    </source>
</evidence>
<protein>
    <submittedName>
        <fullName evidence="3">Helix-turn-helix transcriptional regulator</fullName>
    </submittedName>
</protein>
<name>A0A4S4AWR2_9RHOO</name>
<dbReference type="InterPro" id="IPR001387">
    <property type="entry name" value="Cro/C1-type_HTH"/>
</dbReference>
<keyword evidence="4" id="KW-1185">Reference proteome</keyword>
<organism evidence="3 4">
    <name type="scientific">Pseudothauera nasutitermitis</name>
    <dbReference type="NCBI Taxonomy" id="2565930"/>
    <lineage>
        <taxon>Bacteria</taxon>
        <taxon>Pseudomonadati</taxon>
        <taxon>Pseudomonadota</taxon>
        <taxon>Betaproteobacteria</taxon>
        <taxon>Rhodocyclales</taxon>
        <taxon>Zoogloeaceae</taxon>
        <taxon>Pseudothauera</taxon>
    </lineage>
</organism>
<accession>A0A4S4AWR2</accession>
<dbReference type="CDD" id="cd00093">
    <property type="entry name" value="HTH_XRE"/>
    <property type="match status" value="1"/>
</dbReference>
<reference evidence="3 4" key="1">
    <citation type="submission" date="2019-04" db="EMBL/GenBank/DDBJ databases">
        <title>Azoarcus nasutitermitis sp. nov. isolated from termite nest.</title>
        <authorList>
            <person name="Lin S.-Y."/>
            <person name="Hameed A."/>
            <person name="Hsu Y.-H."/>
            <person name="Young C.-C."/>
        </authorList>
    </citation>
    <scope>NUCLEOTIDE SEQUENCE [LARGE SCALE GENOMIC DNA]</scope>
    <source>
        <strain evidence="3 4">CC-YHH838</strain>
    </source>
</reference>
<evidence type="ECO:0000313" key="4">
    <source>
        <dbReference type="Proteomes" id="UP000308430"/>
    </source>
</evidence>
<dbReference type="InterPro" id="IPR010982">
    <property type="entry name" value="Lambda_DNA-bd_dom_sf"/>
</dbReference>
<feature type="region of interest" description="Disordered" evidence="1">
    <location>
        <begin position="1"/>
        <end position="23"/>
    </location>
</feature>
<evidence type="ECO:0000313" key="3">
    <source>
        <dbReference type="EMBL" id="THF63715.1"/>
    </source>
</evidence>
<dbReference type="Pfam" id="PF12844">
    <property type="entry name" value="HTH_19"/>
    <property type="match status" value="1"/>
</dbReference>
<proteinExistence type="predicted"/>
<dbReference type="Gene3D" id="1.10.260.40">
    <property type="entry name" value="lambda repressor-like DNA-binding domains"/>
    <property type="match status" value="1"/>
</dbReference>
<dbReference type="GO" id="GO:0003677">
    <property type="term" value="F:DNA binding"/>
    <property type="evidence" value="ECO:0007669"/>
    <property type="project" value="InterPro"/>
</dbReference>
<dbReference type="AlphaFoldDB" id="A0A4S4AWR2"/>
<dbReference type="OrthoDB" id="9034362at2"/>